<dbReference type="AlphaFoldDB" id="A0A975HHC9"/>
<keyword evidence="7" id="KW-1185">Reference proteome</keyword>
<dbReference type="RefSeq" id="WP_208830866.1">
    <property type="nucleotide sequence ID" value="NZ_CP072110.1"/>
</dbReference>
<dbReference type="Gene3D" id="2.170.130.10">
    <property type="entry name" value="TonB-dependent receptor, plug domain"/>
    <property type="match status" value="1"/>
</dbReference>
<comment type="subcellular location">
    <subcellularLocation>
        <location evidence="1">Cell outer membrane</location>
    </subcellularLocation>
</comment>
<dbReference type="PANTHER" id="PTHR40980:SF5">
    <property type="entry name" value="TONB-DEPENDENT RECEPTOR"/>
    <property type="match status" value="1"/>
</dbReference>
<keyword evidence="4" id="KW-0732">Signal</keyword>
<dbReference type="EMBL" id="CP072110">
    <property type="protein sequence ID" value="QTH63046.1"/>
    <property type="molecule type" value="Genomic_DNA"/>
</dbReference>
<dbReference type="Proteomes" id="UP000682739">
    <property type="component" value="Chromosome"/>
</dbReference>
<feature type="domain" description="TonB-dependent receptor plug" evidence="5">
    <location>
        <begin position="61"/>
        <end position="147"/>
    </location>
</feature>
<feature type="signal peptide" evidence="4">
    <location>
        <begin position="1"/>
        <end position="27"/>
    </location>
</feature>
<dbReference type="KEGG" id="psym:J1N51_09840"/>
<keyword evidence="3" id="KW-0998">Cell outer membrane</keyword>
<evidence type="ECO:0000256" key="2">
    <source>
        <dbReference type="ARBA" id="ARBA00023136"/>
    </source>
</evidence>
<evidence type="ECO:0000313" key="7">
    <source>
        <dbReference type="Proteomes" id="UP000682739"/>
    </source>
</evidence>
<dbReference type="PANTHER" id="PTHR40980">
    <property type="entry name" value="PLUG DOMAIN-CONTAINING PROTEIN"/>
    <property type="match status" value="1"/>
</dbReference>
<organism evidence="6 7">
    <name type="scientific">Psychrosphaera ytuae</name>
    <dbReference type="NCBI Taxonomy" id="2820710"/>
    <lineage>
        <taxon>Bacteria</taxon>
        <taxon>Pseudomonadati</taxon>
        <taxon>Pseudomonadota</taxon>
        <taxon>Gammaproteobacteria</taxon>
        <taxon>Alteromonadales</taxon>
        <taxon>Pseudoalteromonadaceae</taxon>
        <taxon>Psychrosphaera</taxon>
    </lineage>
</organism>
<evidence type="ECO:0000259" key="5">
    <source>
        <dbReference type="Pfam" id="PF07715"/>
    </source>
</evidence>
<gene>
    <name evidence="6" type="ORF">J1N51_09840</name>
</gene>
<reference evidence="6" key="1">
    <citation type="submission" date="2021-03" db="EMBL/GenBank/DDBJ databases">
        <title>Description of Psychrosphaera ytuae sp. nov. isolated from deep sea sediment of South China Sea.</title>
        <authorList>
            <person name="Zhang J."/>
            <person name="Xu X.-D."/>
        </authorList>
    </citation>
    <scope>NUCLEOTIDE SEQUENCE</scope>
    <source>
        <strain evidence="6">MTZ26</strain>
    </source>
</reference>
<feature type="chain" id="PRO_5036801769" evidence="4">
    <location>
        <begin position="28"/>
        <end position="890"/>
    </location>
</feature>
<protein>
    <submittedName>
        <fullName evidence="6">TonB-dependent receptor plug domain-containing protein</fullName>
    </submittedName>
</protein>
<evidence type="ECO:0000256" key="4">
    <source>
        <dbReference type="SAM" id="SignalP"/>
    </source>
</evidence>
<dbReference type="InterPro" id="IPR012910">
    <property type="entry name" value="Plug_dom"/>
</dbReference>
<keyword evidence="6" id="KW-0675">Receptor</keyword>
<evidence type="ECO:0000256" key="1">
    <source>
        <dbReference type="ARBA" id="ARBA00004442"/>
    </source>
</evidence>
<dbReference type="Pfam" id="PF07715">
    <property type="entry name" value="Plug"/>
    <property type="match status" value="1"/>
</dbReference>
<dbReference type="InterPro" id="IPR037066">
    <property type="entry name" value="Plug_dom_sf"/>
</dbReference>
<accession>A0A975HHC9</accession>
<dbReference type="GO" id="GO:0009279">
    <property type="term" value="C:cell outer membrane"/>
    <property type="evidence" value="ECO:0007669"/>
    <property type="project" value="UniProtKB-SubCell"/>
</dbReference>
<dbReference type="SUPFAM" id="SSF56935">
    <property type="entry name" value="Porins"/>
    <property type="match status" value="1"/>
</dbReference>
<name>A0A975HHC9_9GAMM</name>
<evidence type="ECO:0000313" key="6">
    <source>
        <dbReference type="EMBL" id="QTH63046.1"/>
    </source>
</evidence>
<dbReference type="Gene3D" id="2.40.170.20">
    <property type="entry name" value="TonB-dependent receptor, beta-barrel domain"/>
    <property type="match status" value="1"/>
</dbReference>
<evidence type="ECO:0000256" key="3">
    <source>
        <dbReference type="ARBA" id="ARBA00023237"/>
    </source>
</evidence>
<proteinExistence type="predicted"/>
<sequence length="890" mass="98078">MRNQRKLNTISFAVSLGLLAQANLVMAADDDEIEEVVAVGTRLQGSAAAVIEERRGQAFVADILGAEQLSRTGDSDAASALRRVTGLTLVDGKFIYVRGLGERYSSARLNGASIPSPDLTRNVVPLDIFPSSIIESLSVQKAYSPSMPAAFGGGAIDIRTKSVPSEFTAGIEVGLGYDTSASEGNTYRLDDSGISSKLLEANVFYRGDFSTSSIAERNQFVSDENGTAGAKALAVNKELLKALPRNFDLKEESLDPSYNIKAHIGHSMELYGGDLGFLASIAYDTSWDAGDKTTAVISSEVSDGCATELNTSEQISASCYETKKESFVTTENERLNAVFNIGYNKDNHKVTWSNILLQDNEDESEVAIQESPAGSSTFTIAGDGQANRSHMFNYEERELMVSQLLGQHTFLDYNGLGFDWQYTESEATTDIPMNAEFKFRDRYDNGNYASSEITGDDNRVMYSFTEMEDNVKSYGGNFTLPVFTSSFEMEFKAGYDFSDRARVYQTSSFAVNSGAAGVEIDNGGDPLNNSDYLTDEFIDANNLDVSFNEPTAPDADDYYAAQKIDAAYGAFDVIYDTKWRFSGGLRWEEFKQVSMGSSSLIFTPEDLDIYFSPERIEAGTIQEDDTYAALSFTYMSGENYQIRFGYGETVVRPDLREVSPVAYYDPLTDIRTIGVVGLQSSPIKNYDLRYEYYGAAGDNFSVAAFYKDIEAPIETILRVGDSDYSASFVNGETAEVYGIEAEWLYDLTFLADGIFTSGNVTLSDSEAVIDPGLAANLTNPTKRMTGHSEYVVNLQLNYDSTDGNHSSSLVYNVFGERILAAGVGGREDAYEQPFHSLDVVYTYYPDFNSKIKFKIKNLLNEDQEVTQSDVIVREREKGMAFSVSYTYEFD</sequence>
<keyword evidence="2" id="KW-0472">Membrane</keyword>
<dbReference type="InterPro" id="IPR036942">
    <property type="entry name" value="Beta-barrel_TonB_sf"/>
</dbReference>